<reference evidence="6" key="1">
    <citation type="submission" date="2006-12" db="EMBL/GenBank/DDBJ databases">
        <title>Complete sequence of Pyrobaculum islandicum DSM 4184.</title>
        <authorList>
            <person name="Copeland A."/>
            <person name="Lucas S."/>
            <person name="Lapidus A."/>
            <person name="Barry K."/>
            <person name="Detter J.C."/>
            <person name="Glavina del Rio T."/>
            <person name="Dalin E."/>
            <person name="Tice H."/>
            <person name="Pitluck S."/>
            <person name="Meincke L."/>
            <person name="Brettin T."/>
            <person name="Bruce D."/>
            <person name="Han C."/>
            <person name="Tapia R."/>
            <person name="Gilna P."/>
            <person name="Schmutz J."/>
            <person name="Larimer F."/>
            <person name="Land M."/>
            <person name="Hauser L."/>
            <person name="Kyrpides N."/>
            <person name="Mikhailova N."/>
            <person name="Cozen A.E."/>
            <person name="Fitz-Gibbon S.T."/>
            <person name="House C.H."/>
            <person name="Saltikov C."/>
            <person name="Lowe T."/>
            <person name="Richardson P."/>
        </authorList>
    </citation>
    <scope>NUCLEOTIDE SEQUENCE [LARGE SCALE GENOMIC DNA]</scope>
    <source>
        <strain evidence="6">DSM 4184</strain>
    </source>
</reference>
<feature type="transmembrane region" description="Helical" evidence="4">
    <location>
        <begin position="32"/>
        <end position="50"/>
    </location>
</feature>
<dbReference type="eggNOG" id="arCOG01913">
    <property type="taxonomic scope" value="Archaea"/>
</dbReference>
<proteinExistence type="predicted"/>
<keyword evidence="1" id="KW-0489">Methyltransferase</keyword>
<keyword evidence="4" id="KW-1133">Transmembrane helix</keyword>
<dbReference type="CDD" id="cd02440">
    <property type="entry name" value="AdoMet_MTases"/>
    <property type="match status" value="1"/>
</dbReference>
<dbReference type="AlphaFoldDB" id="A1RTY0"/>
<feature type="domain" description="Methyltransferase type 11" evidence="5">
    <location>
        <begin position="167"/>
        <end position="227"/>
    </location>
</feature>
<sequence length="280" mass="31057">MDVVVSASILGLLGGLIAVFTFLGSIPPWLGYSVGGTLLSIYAIIVIAGLRAPRDKRSPLDIIGKRGIVAGVENGWAIVKIEGVYWRAYCIGCLPGDVVEVVEVGDTGLVVKKIMIWLVIFTAALVIILHFIWPFVVRRGGAYSTSSAEAALWAFKRIGVYGKKVYDLGCGYGRVLTLAKRLGAVVVGVEIDPLRWFICVLRCRCKVLLGDMFKIPLSDADVVYIFQWPSVNIRLAVKFMRELRRDAFVVSYMWEVPGLKLVEHNPELRVYIYRVGESNF</sequence>
<dbReference type="PANTHER" id="PTHR13610:SF11">
    <property type="entry name" value="METHYLTRANSFERASE DOMAIN-CONTAINING PROTEIN"/>
    <property type="match status" value="1"/>
</dbReference>
<dbReference type="GO" id="GO:0016279">
    <property type="term" value="F:protein-lysine N-methyltransferase activity"/>
    <property type="evidence" value="ECO:0007669"/>
    <property type="project" value="InterPro"/>
</dbReference>
<evidence type="ECO:0000313" key="6">
    <source>
        <dbReference type="EMBL" id="ABL88412.1"/>
    </source>
</evidence>
<dbReference type="InterPro" id="IPR012340">
    <property type="entry name" value="NA-bd_OB-fold"/>
</dbReference>
<dbReference type="InterPro" id="IPR013216">
    <property type="entry name" value="Methyltransf_11"/>
</dbReference>
<evidence type="ECO:0000256" key="4">
    <source>
        <dbReference type="SAM" id="Phobius"/>
    </source>
</evidence>
<accession>A1RTY0</accession>
<dbReference type="Gene3D" id="2.40.50.140">
    <property type="entry name" value="Nucleic acid-binding proteins"/>
    <property type="match status" value="1"/>
</dbReference>
<dbReference type="Pfam" id="PF08241">
    <property type="entry name" value="Methyltransf_11"/>
    <property type="match status" value="1"/>
</dbReference>
<feature type="transmembrane region" description="Helical" evidence="4">
    <location>
        <begin position="114"/>
        <end position="136"/>
    </location>
</feature>
<dbReference type="PANTHER" id="PTHR13610">
    <property type="entry name" value="METHYLTRANSFERASE DOMAIN-CONTAINING PROTEIN"/>
    <property type="match status" value="1"/>
</dbReference>
<keyword evidence="3" id="KW-0949">S-adenosyl-L-methionine</keyword>
<dbReference type="Proteomes" id="UP000002595">
    <property type="component" value="Chromosome"/>
</dbReference>
<gene>
    <name evidence="6" type="ordered locus">Pisl_1247</name>
</gene>
<evidence type="ECO:0000256" key="1">
    <source>
        <dbReference type="ARBA" id="ARBA00022603"/>
    </source>
</evidence>
<dbReference type="EMBL" id="CP000504">
    <property type="protein sequence ID" value="ABL88412.1"/>
    <property type="molecule type" value="Genomic_DNA"/>
</dbReference>
<dbReference type="HOGENOM" id="CLU_992545_0_0_2"/>
<dbReference type="SUPFAM" id="SSF53335">
    <property type="entry name" value="S-adenosyl-L-methionine-dependent methyltransferases"/>
    <property type="match status" value="1"/>
</dbReference>
<dbReference type="SUPFAM" id="SSF141322">
    <property type="entry name" value="NfeD domain-like"/>
    <property type="match status" value="1"/>
</dbReference>
<keyword evidence="7" id="KW-1185">Reference proteome</keyword>
<keyword evidence="2" id="KW-0808">Transferase</keyword>
<dbReference type="STRING" id="384616.Pisl_1247"/>
<organism evidence="6 7">
    <name type="scientific">Pyrobaculum islandicum (strain DSM 4184 / JCM 9189 / GEO3)</name>
    <dbReference type="NCBI Taxonomy" id="384616"/>
    <lineage>
        <taxon>Archaea</taxon>
        <taxon>Thermoproteota</taxon>
        <taxon>Thermoprotei</taxon>
        <taxon>Thermoproteales</taxon>
        <taxon>Thermoproteaceae</taxon>
        <taxon>Pyrobaculum</taxon>
    </lineage>
</organism>
<keyword evidence="4" id="KW-0472">Membrane</keyword>
<dbReference type="InterPro" id="IPR026170">
    <property type="entry name" value="FAM173A/B"/>
</dbReference>
<evidence type="ECO:0000256" key="2">
    <source>
        <dbReference type="ARBA" id="ARBA00022679"/>
    </source>
</evidence>
<dbReference type="GO" id="GO:0032259">
    <property type="term" value="P:methylation"/>
    <property type="evidence" value="ECO:0007669"/>
    <property type="project" value="UniProtKB-KW"/>
</dbReference>
<keyword evidence="4" id="KW-0812">Transmembrane</keyword>
<evidence type="ECO:0000256" key="3">
    <source>
        <dbReference type="ARBA" id="ARBA00022691"/>
    </source>
</evidence>
<evidence type="ECO:0000259" key="5">
    <source>
        <dbReference type="Pfam" id="PF08241"/>
    </source>
</evidence>
<dbReference type="Gene3D" id="3.40.50.150">
    <property type="entry name" value="Vaccinia Virus protein VP39"/>
    <property type="match status" value="1"/>
</dbReference>
<feature type="transmembrane region" description="Helical" evidence="4">
    <location>
        <begin position="7"/>
        <end position="26"/>
    </location>
</feature>
<dbReference type="KEGG" id="pis:Pisl_1247"/>
<evidence type="ECO:0000313" key="7">
    <source>
        <dbReference type="Proteomes" id="UP000002595"/>
    </source>
</evidence>
<dbReference type="eggNOG" id="arCOG01639">
    <property type="taxonomic scope" value="Archaea"/>
</dbReference>
<protein>
    <recommendedName>
        <fullName evidence="5">Methyltransferase type 11 domain-containing protein</fullName>
    </recommendedName>
</protein>
<name>A1RTY0_PYRIL</name>
<dbReference type="InterPro" id="IPR029063">
    <property type="entry name" value="SAM-dependent_MTases_sf"/>
</dbReference>